<sequence length="78" mass="9058">MSPRLKGLKNLHFVKGQTSKNSYRQGCLLIRTLSEPHKQLLLKEHELRFTNTPNPFLSISQIQNLSSQAQFKELTHKK</sequence>
<reference evidence="1 2" key="1">
    <citation type="journal article" date="2010" name="Nature">
        <title>Genome sequence of the palaeopolyploid soybean.</title>
        <authorList>
            <person name="Schmutz J."/>
            <person name="Cannon S.B."/>
            <person name="Schlueter J."/>
            <person name="Ma J."/>
            <person name="Mitros T."/>
            <person name="Nelson W."/>
            <person name="Hyten D.L."/>
            <person name="Song Q."/>
            <person name="Thelen J.J."/>
            <person name="Cheng J."/>
            <person name="Xu D."/>
            <person name="Hellsten U."/>
            <person name="May G.D."/>
            <person name="Yu Y."/>
            <person name="Sakurai T."/>
            <person name="Umezawa T."/>
            <person name="Bhattacharyya M.K."/>
            <person name="Sandhu D."/>
            <person name="Valliyodan B."/>
            <person name="Lindquist E."/>
            <person name="Peto M."/>
            <person name="Grant D."/>
            <person name="Shu S."/>
            <person name="Goodstein D."/>
            <person name="Barry K."/>
            <person name="Futrell-Griggs M."/>
            <person name="Abernathy B."/>
            <person name="Du J."/>
            <person name="Tian Z."/>
            <person name="Zhu L."/>
            <person name="Gill N."/>
            <person name="Joshi T."/>
            <person name="Libault M."/>
            <person name="Sethuraman A."/>
            <person name="Zhang X.-C."/>
            <person name="Shinozaki K."/>
            <person name="Nguyen H.T."/>
            <person name="Wing R.A."/>
            <person name="Cregan P."/>
            <person name="Specht J."/>
            <person name="Grimwood J."/>
            <person name="Rokhsar D."/>
            <person name="Stacey G."/>
            <person name="Shoemaker R.C."/>
            <person name="Jackson S.A."/>
        </authorList>
    </citation>
    <scope>NUCLEOTIDE SEQUENCE [LARGE SCALE GENOMIC DNA]</scope>
    <source>
        <strain evidence="2">cv. Williams 82</strain>
        <tissue evidence="1">Callus</tissue>
    </source>
</reference>
<reference evidence="1" key="3">
    <citation type="submission" date="2018-07" db="EMBL/GenBank/DDBJ databases">
        <title>WGS assembly of Glycine max.</title>
        <authorList>
            <person name="Schmutz J."/>
            <person name="Cannon S."/>
            <person name="Schlueter J."/>
            <person name="Ma J."/>
            <person name="Mitros T."/>
            <person name="Nelson W."/>
            <person name="Hyten D."/>
            <person name="Song Q."/>
            <person name="Thelen J."/>
            <person name="Cheng J."/>
            <person name="Xu D."/>
            <person name="Hellsten U."/>
            <person name="May G."/>
            <person name="Yu Y."/>
            <person name="Sakurai T."/>
            <person name="Umezawa T."/>
            <person name="Bhattacharyya M."/>
            <person name="Sandhu D."/>
            <person name="Valliyodan B."/>
            <person name="Lindquist E."/>
            <person name="Peto M."/>
            <person name="Grant D."/>
            <person name="Shu S."/>
            <person name="Goodstein D."/>
            <person name="Barry K."/>
            <person name="Futrell-Griggs M."/>
            <person name="Abernathy B."/>
            <person name="Du J."/>
            <person name="Tian Z."/>
            <person name="Zhu L."/>
            <person name="Gill N."/>
            <person name="Joshi T."/>
            <person name="Libault M."/>
            <person name="Sethuraman A."/>
            <person name="Zhang X."/>
            <person name="Shinozaki K."/>
            <person name="Nguyen H."/>
            <person name="Wing R."/>
            <person name="Cregan P."/>
            <person name="Specht J."/>
            <person name="Grimwood J."/>
            <person name="Rokhsar D."/>
            <person name="Stacey G."/>
            <person name="Shoemaker R."/>
            <person name="Jackson S."/>
        </authorList>
    </citation>
    <scope>NUCLEOTIDE SEQUENCE</scope>
    <source>
        <tissue evidence="1">Callus</tissue>
    </source>
</reference>
<dbReference type="HOGENOM" id="CLU_2626854_0_0_1"/>
<protein>
    <submittedName>
        <fullName evidence="1 2">Uncharacterized protein</fullName>
    </submittedName>
</protein>
<proteinExistence type="predicted"/>
<dbReference type="AlphaFoldDB" id="K7MLM8"/>
<dbReference type="Gramene" id="KRH04172">
    <property type="protein sequence ID" value="KRH04172"/>
    <property type="gene ID" value="GLYMA_17G144200"/>
</dbReference>
<evidence type="ECO:0000313" key="3">
    <source>
        <dbReference type="Proteomes" id="UP000008827"/>
    </source>
</evidence>
<evidence type="ECO:0000313" key="1">
    <source>
        <dbReference type="EMBL" id="KRH04172.1"/>
    </source>
</evidence>
<reference evidence="2" key="2">
    <citation type="submission" date="2018-02" db="UniProtKB">
        <authorList>
            <consortium name="EnsemblPlants"/>
        </authorList>
    </citation>
    <scope>IDENTIFICATION</scope>
    <source>
        <strain evidence="2">Williams 82</strain>
    </source>
</reference>
<dbReference type="PaxDb" id="3847-GLYMA17G15340.1"/>
<gene>
    <name evidence="1" type="ORF">GLYMA_17G144200</name>
</gene>
<dbReference type="EMBL" id="CM000850">
    <property type="protein sequence ID" value="KRH04172.1"/>
    <property type="molecule type" value="Genomic_DNA"/>
</dbReference>
<dbReference type="InParanoid" id="K7MLM8"/>
<accession>K7MLM8</accession>
<evidence type="ECO:0000313" key="2">
    <source>
        <dbReference type="EnsemblPlants" id="KRH04172"/>
    </source>
</evidence>
<dbReference type="Proteomes" id="UP000008827">
    <property type="component" value="Chromosome 17"/>
</dbReference>
<name>K7MLM8_SOYBN</name>
<dbReference type="EnsemblPlants" id="KRH04172">
    <property type="protein sequence ID" value="KRH04172"/>
    <property type="gene ID" value="GLYMA_17G144200"/>
</dbReference>
<organism evidence="2">
    <name type="scientific">Glycine max</name>
    <name type="common">Soybean</name>
    <name type="synonym">Glycine hispida</name>
    <dbReference type="NCBI Taxonomy" id="3847"/>
    <lineage>
        <taxon>Eukaryota</taxon>
        <taxon>Viridiplantae</taxon>
        <taxon>Streptophyta</taxon>
        <taxon>Embryophyta</taxon>
        <taxon>Tracheophyta</taxon>
        <taxon>Spermatophyta</taxon>
        <taxon>Magnoliopsida</taxon>
        <taxon>eudicotyledons</taxon>
        <taxon>Gunneridae</taxon>
        <taxon>Pentapetalae</taxon>
        <taxon>rosids</taxon>
        <taxon>fabids</taxon>
        <taxon>Fabales</taxon>
        <taxon>Fabaceae</taxon>
        <taxon>Papilionoideae</taxon>
        <taxon>50 kb inversion clade</taxon>
        <taxon>NPAAA clade</taxon>
        <taxon>indigoferoid/millettioid clade</taxon>
        <taxon>Phaseoleae</taxon>
        <taxon>Glycine</taxon>
        <taxon>Glycine subgen. Soja</taxon>
    </lineage>
</organism>
<keyword evidence="3" id="KW-1185">Reference proteome</keyword>